<dbReference type="Proteomes" id="UP000582659">
    <property type="component" value="Unassembled WGS sequence"/>
</dbReference>
<protein>
    <submittedName>
        <fullName evidence="2">(pine wood nematode) hypothetical protein</fullName>
    </submittedName>
</protein>
<accession>A0A1I7SLG6</accession>
<gene>
    <name evidence="2" type="ORF">BXYJ_LOCUS14123</name>
</gene>
<dbReference type="WBParaSite" id="BXY_1389900.1">
    <property type="protein sequence ID" value="BXY_1389900.1"/>
    <property type="gene ID" value="BXY_1389900"/>
</dbReference>
<dbReference type="InterPro" id="IPR017025">
    <property type="entry name" value="Cancer-assoc_antigen_RCAS1"/>
</dbReference>
<dbReference type="EMBL" id="CAJFDI010000006">
    <property type="protein sequence ID" value="CAD5234032.1"/>
    <property type="molecule type" value="Genomic_DNA"/>
</dbReference>
<dbReference type="AlphaFoldDB" id="A0A1I7SLG6"/>
<evidence type="ECO:0000256" key="1">
    <source>
        <dbReference type="SAM" id="SignalP"/>
    </source>
</evidence>
<dbReference type="PANTHER" id="PTHR15208">
    <property type="entry name" value="RECEPTOR-BINDING CANCER ANTIGEN EXPRESSED ON SISO CELLS CANCER ASSOCIATED SURFACE ANTIGEN RCAS1 ESTROGEN RECEPTOR-BINDING FRAGMENT- ASSOCIATED GENE 9 PROTEIN"/>
    <property type="match status" value="1"/>
</dbReference>
<evidence type="ECO:0000313" key="2">
    <source>
        <dbReference type="EMBL" id="CAD5234032.1"/>
    </source>
</evidence>
<keyword evidence="5" id="KW-1185">Reference proteome</keyword>
<dbReference type="GO" id="GO:0030141">
    <property type="term" value="C:secretory granule"/>
    <property type="evidence" value="ECO:0007669"/>
    <property type="project" value="TreeGrafter"/>
</dbReference>
<feature type="chain" id="PRO_5036308794" evidence="1">
    <location>
        <begin position="21"/>
        <end position="163"/>
    </location>
</feature>
<dbReference type="Proteomes" id="UP000659654">
    <property type="component" value="Unassembled WGS sequence"/>
</dbReference>
<dbReference type="EMBL" id="CAJFCV020000006">
    <property type="protein sequence ID" value="CAG9129581.1"/>
    <property type="molecule type" value="Genomic_DNA"/>
</dbReference>
<evidence type="ECO:0000313" key="3">
    <source>
        <dbReference type="EMBL" id="CAG9129581.1"/>
    </source>
</evidence>
<evidence type="ECO:0000313" key="6">
    <source>
        <dbReference type="WBParaSite" id="BXY_1389900.1"/>
    </source>
</evidence>
<keyword evidence="1" id="KW-0732">Signal</keyword>
<dbReference type="Proteomes" id="UP000095284">
    <property type="component" value="Unplaced"/>
</dbReference>
<feature type="signal peptide" evidence="1">
    <location>
        <begin position="1"/>
        <end position="20"/>
    </location>
</feature>
<organism evidence="4 6">
    <name type="scientific">Bursaphelenchus xylophilus</name>
    <name type="common">Pinewood nematode worm</name>
    <name type="synonym">Aphelenchoides xylophilus</name>
    <dbReference type="NCBI Taxonomy" id="6326"/>
    <lineage>
        <taxon>Eukaryota</taxon>
        <taxon>Metazoa</taxon>
        <taxon>Ecdysozoa</taxon>
        <taxon>Nematoda</taxon>
        <taxon>Chromadorea</taxon>
        <taxon>Rhabditida</taxon>
        <taxon>Tylenchina</taxon>
        <taxon>Tylenchomorpha</taxon>
        <taxon>Aphelenchoidea</taxon>
        <taxon>Aphelenchoididae</taxon>
        <taxon>Bursaphelenchus</taxon>
    </lineage>
</organism>
<reference evidence="3" key="2">
    <citation type="submission" date="2020-08" db="EMBL/GenBank/DDBJ databases">
        <authorList>
            <person name="Kikuchi T."/>
        </authorList>
    </citation>
    <scope>NUCLEOTIDE SEQUENCE</scope>
    <source>
        <strain evidence="2">Ka4C1</strain>
    </source>
</reference>
<sequence length="163" mass="18823">MSLAGVLLNQLISLVRFVSSLCYRLINCVRYGRNSQRIGELPFITPADQRREFVGSSAYSNNGVQISNSQDSWNSWDDKAATTEQRIAEYRRQQLEKQKAAQIKQKDEEIDLFKELQPTVKEAKKYIIHDPNAQKAQQNVRKDLFSVQDIPTYGQAEKLSERR</sequence>
<dbReference type="OrthoDB" id="5823082at2759"/>
<evidence type="ECO:0000313" key="4">
    <source>
        <dbReference type="Proteomes" id="UP000095284"/>
    </source>
</evidence>
<evidence type="ECO:0000313" key="5">
    <source>
        <dbReference type="Proteomes" id="UP000659654"/>
    </source>
</evidence>
<proteinExistence type="predicted"/>
<dbReference type="PANTHER" id="PTHR15208:SF2">
    <property type="entry name" value="RECEPTOR-BINDING CANCER ANTIGEN EXPRESSED ON SISO CELLS"/>
    <property type="match status" value="1"/>
</dbReference>
<reference evidence="6" key="1">
    <citation type="submission" date="2016-11" db="UniProtKB">
        <authorList>
            <consortium name="WormBaseParasite"/>
        </authorList>
    </citation>
    <scope>IDENTIFICATION</scope>
</reference>
<name>A0A1I7SLG6_BURXY</name>